<gene>
    <name evidence="1" type="ORF">BD324DRAFT_625628</name>
</gene>
<name>A0A1Y1UGY2_9TREE</name>
<evidence type="ECO:0000313" key="1">
    <source>
        <dbReference type="EMBL" id="ORX37298.1"/>
    </source>
</evidence>
<dbReference type="AlphaFoldDB" id="A0A1Y1UGY2"/>
<dbReference type="Proteomes" id="UP000193218">
    <property type="component" value="Unassembled WGS sequence"/>
</dbReference>
<dbReference type="EMBL" id="NBSH01000006">
    <property type="protein sequence ID" value="ORX37298.1"/>
    <property type="molecule type" value="Genomic_DNA"/>
</dbReference>
<reference evidence="1 2" key="1">
    <citation type="submission" date="2017-03" db="EMBL/GenBank/DDBJ databases">
        <title>Widespread Adenine N6-methylation of Active Genes in Fungi.</title>
        <authorList>
            <consortium name="DOE Joint Genome Institute"/>
            <person name="Mondo S.J."/>
            <person name="Dannebaum R.O."/>
            <person name="Kuo R.C."/>
            <person name="Louie K.B."/>
            <person name="Bewick A.J."/>
            <person name="Labutti K."/>
            <person name="Haridas S."/>
            <person name="Kuo A."/>
            <person name="Salamov A."/>
            <person name="Ahrendt S.R."/>
            <person name="Lau R."/>
            <person name="Bowen B.P."/>
            <person name="Lipzen A."/>
            <person name="Sullivan W."/>
            <person name="Andreopoulos W.B."/>
            <person name="Clum A."/>
            <person name="Lindquist E."/>
            <person name="Daum C."/>
            <person name="Northen T.R."/>
            <person name="Ramamoorthy G."/>
            <person name="Schmitz R.J."/>
            <person name="Gryganskyi A."/>
            <person name="Culley D."/>
            <person name="Magnuson J."/>
            <person name="James T.Y."/>
            <person name="O'Malley M.A."/>
            <person name="Stajich J.E."/>
            <person name="Spatafora J.W."/>
            <person name="Visel A."/>
            <person name="Grigoriev I.V."/>
        </authorList>
    </citation>
    <scope>NUCLEOTIDE SEQUENCE [LARGE SCALE GENOMIC DNA]</scope>
    <source>
        <strain evidence="1 2">NRRL Y-17943</strain>
    </source>
</reference>
<keyword evidence="2" id="KW-1185">Reference proteome</keyword>
<dbReference type="RefSeq" id="XP_021871336.1">
    <property type="nucleotide sequence ID" value="XM_022015814.1"/>
</dbReference>
<dbReference type="InterPro" id="IPR029062">
    <property type="entry name" value="Class_I_gatase-like"/>
</dbReference>
<organism evidence="1 2">
    <name type="scientific">Kockovaella imperatae</name>
    <dbReference type="NCBI Taxonomy" id="4999"/>
    <lineage>
        <taxon>Eukaryota</taxon>
        <taxon>Fungi</taxon>
        <taxon>Dikarya</taxon>
        <taxon>Basidiomycota</taxon>
        <taxon>Agaricomycotina</taxon>
        <taxon>Tremellomycetes</taxon>
        <taxon>Tremellales</taxon>
        <taxon>Cuniculitremaceae</taxon>
        <taxon>Kockovaella</taxon>
    </lineage>
</organism>
<evidence type="ECO:0008006" key="3">
    <source>
        <dbReference type="Google" id="ProtNLM"/>
    </source>
</evidence>
<comment type="caution">
    <text evidence="1">The sequence shown here is derived from an EMBL/GenBank/DDBJ whole genome shotgun (WGS) entry which is preliminary data.</text>
</comment>
<dbReference type="GeneID" id="33557623"/>
<protein>
    <recommendedName>
        <fullName evidence="3">Biotin-protein ligase N-terminal domain-containing protein</fullName>
    </recommendedName>
</protein>
<dbReference type="SUPFAM" id="SSF52317">
    <property type="entry name" value="Class I glutamine amidotransferase-like"/>
    <property type="match status" value="1"/>
</dbReference>
<dbReference type="InParanoid" id="A0A1Y1UGY2"/>
<dbReference type="OrthoDB" id="10250105at2759"/>
<dbReference type="Gene3D" id="3.40.50.880">
    <property type="match status" value="1"/>
</dbReference>
<dbReference type="STRING" id="4999.A0A1Y1UGY2"/>
<evidence type="ECO:0000313" key="2">
    <source>
        <dbReference type="Proteomes" id="UP000193218"/>
    </source>
</evidence>
<sequence>MGGFVSKPFSDSIRPVAAVYGGPIACDGCAESVARLLRHSNPHFKVSYLGPNEENDVTAESLKKLDLFAWPGGGDDVDDEFPQIAHYAQPIRQYVSSGGLYLGICYGAFLARGPGPDRPYFNLLPPGNWVSSERFENGSQVKGAEDAIILTDWAFHTGKKRGTVEKRRWQYFQDGGQVHLDKSVLRDTIIMGNYTYTGDPDAIIQRLDKGAIGLIGTHPEADESWYEDWDGHNPDGIRHDIGNDFVQTLWDTRMNLD</sequence>
<proteinExistence type="predicted"/>
<accession>A0A1Y1UGY2</accession>